<feature type="domain" description="Amidohydrolase 3" evidence="2">
    <location>
        <begin position="55"/>
        <end position="550"/>
    </location>
</feature>
<dbReference type="Pfam" id="PF07969">
    <property type="entry name" value="Amidohydro_3"/>
    <property type="match status" value="1"/>
</dbReference>
<dbReference type="Gene3D" id="2.30.40.10">
    <property type="entry name" value="Urease, subunit C, domain 1"/>
    <property type="match status" value="1"/>
</dbReference>
<reference evidence="3 4" key="1">
    <citation type="submission" date="2019-01" db="EMBL/GenBank/DDBJ databases">
        <title>Leucobacter muris sp. nov. isolated from the nose of a laboratory mouse.</title>
        <authorList>
            <person name="Benga L."/>
            <person name="Sproeer C."/>
            <person name="Schumann P."/>
            <person name="Verbarg S."/>
            <person name="Bunk B."/>
            <person name="Engelhardt E."/>
            <person name="Benten P.M."/>
            <person name="Sager M."/>
        </authorList>
    </citation>
    <scope>NUCLEOTIDE SEQUENCE [LARGE SCALE GENOMIC DNA]</scope>
    <source>
        <strain evidence="3 4">DSM 101948</strain>
    </source>
</reference>
<proteinExistence type="predicted"/>
<feature type="region of interest" description="Disordered" evidence="1">
    <location>
        <begin position="555"/>
        <end position="575"/>
    </location>
</feature>
<evidence type="ECO:0000259" key="2">
    <source>
        <dbReference type="Pfam" id="PF07969"/>
    </source>
</evidence>
<dbReference type="InterPro" id="IPR013108">
    <property type="entry name" value="Amidohydro_3"/>
</dbReference>
<accession>A0ABX5QIJ0</accession>
<dbReference type="PANTHER" id="PTHR22642">
    <property type="entry name" value="IMIDAZOLONEPROPIONASE"/>
    <property type="match status" value="1"/>
</dbReference>
<protein>
    <submittedName>
        <fullName evidence="3">Amidohydrolase</fullName>
    </submittedName>
</protein>
<dbReference type="RefSeq" id="WP_128387606.1">
    <property type="nucleotide sequence ID" value="NZ_CP035037.1"/>
</dbReference>
<dbReference type="InterPro" id="IPR033932">
    <property type="entry name" value="YtcJ-like"/>
</dbReference>
<organism evidence="3 4">
    <name type="scientific">Leucobacter muris</name>
    <dbReference type="NCBI Taxonomy" id="1935379"/>
    <lineage>
        <taxon>Bacteria</taxon>
        <taxon>Bacillati</taxon>
        <taxon>Actinomycetota</taxon>
        <taxon>Actinomycetes</taxon>
        <taxon>Micrococcales</taxon>
        <taxon>Microbacteriaceae</taxon>
        <taxon>Leucobacter</taxon>
    </lineage>
</organism>
<keyword evidence="4" id="KW-1185">Reference proteome</keyword>
<evidence type="ECO:0000313" key="3">
    <source>
        <dbReference type="EMBL" id="QAB18899.1"/>
    </source>
</evidence>
<dbReference type="EMBL" id="CP035037">
    <property type="protein sequence ID" value="QAB18899.1"/>
    <property type="molecule type" value="Genomic_DNA"/>
</dbReference>
<sequence>MTHTPQADVVFENGWIYTGTEARPRRGALAIADGRILSTDPDEVARLAETAAERIDLAGRLLIPGFQDAHVHPVSAGIELLSCNLTECDTADDALATIAAYAEAHPELDWILGAGWSMDSFPGGTPTRRMLDAVVPDRPVFLENRDHHGAWFNTRAAELAGIDANTPDPADGRFERETDGTPAGTAHEGAMGLFDRVRPRATQQKAYAGLLAAQEHLVSFGITAWQDAAVGEFMGSPDTVPVYRRAAADGTLKVRVRGAQWWNREDGDAQLEPILARRDEAAAECDPDRLSLGSVKVMVDGVAENFTAAMHDCYLDHHGRATDNRGISFFDARQMADFVTALDREGVQVHFHALGDRAVTDALDALDQALSTNGPTDNRHHLAHLQVVRSEDVARFAPLGATANMQALWACHEDQLDELTLPFLAGDAEAHHYPFGELAATGAALAAGSDWPVSSPDPIAAIHVAVNRVAPGAQRPPLGPEHQKLALAQALDAYTQGTARINHLDHATGRLVPGYYADLAIVDRNLFELPAEQIGGAVVDETWIGGERVYSRAEGSDPIAAAQRAPQLDATGAEA</sequence>
<dbReference type="SUPFAM" id="SSF51556">
    <property type="entry name" value="Metallo-dependent hydrolases"/>
    <property type="match status" value="1"/>
</dbReference>
<gene>
    <name evidence="3" type="ORF">Leucomu_14120</name>
</gene>
<dbReference type="Proteomes" id="UP000285768">
    <property type="component" value="Chromosome"/>
</dbReference>
<dbReference type="CDD" id="cd01300">
    <property type="entry name" value="YtcJ_like"/>
    <property type="match status" value="1"/>
</dbReference>
<name>A0ABX5QIJ0_9MICO</name>
<evidence type="ECO:0000256" key="1">
    <source>
        <dbReference type="SAM" id="MobiDB-lite"/>
    </source>
</evidence>
<dbReference type="Gene3D" id="3.10.310.70">
    <property type="match status" value="1"/>
</dbReference>
<dbReference type="InterPro" id="IPR032466">
    <property type="entry name" value="Metal_Hydrolase"/>
</dbReference>
<dbReference type="Gene3D" id="3.20.20.140">
    <property type="entry name" value="Metal-dependent hydrolases"/>
    <property type="match status" value="1"/>
</dbReference>
<dbReference type="PANTHER" id="PTHR22642:SF2">
    <property type="entry name" value="PROTEIN LONG AFTER FAR-RED 3"/>
    <property type="match status" value="1"/>
</dbReference>
<evidence type="ECO:0000313" key="4">
    <source>
        <dbReference type="Proteomes" id="UP000285768"/>
    </source>
</evidence>
<dbReference type="SUPFAM" id="SSF51338">
    <property type="entry name" value="Composite domain of metallo-dependent hydrolases"/>
    <property type="match status" value="1"/>
</dbReference>
<dbReference type="InterPro" id="IPR011059">
    <property type="entry name" value="Metal-dep_hydrolase_composite"/>
</dbReference>